<dbReference type="EMBL" id="CAXITT010000802">
    <property type="protein sequence ID" value="CAL1546358.1"/>
    <property type="molecule type" value="Genomic_DNA"/>
</dbReference>
<reference evidence="2 3" key="1">
    <citation type="submission" date="2024-04" db="EMBL/GenBank/DDBJ databases">
        <authorList>
            <consortium name="Genoscope - CEA"/>
            <person name="William W."/>
        </authorList>
    </citation>
    <scope>NUCLEOTIDE SEQUENCE [LARGE SCALE GENOMIC DNA]</scope>
</reference>
<feature type="compositionally biased region" description="Acidic residues" evidence="1">
    <location>
        <begin position="72"/>
        <end position="83"/>
    </location>
</feature>
<evidence type="ECO:0000256" key="1">
    <source>
        <dbReference type="SAM" id="MobiDB-lite"/>
    </source>
</evidence>
<dbReference type="Proteomes" id="UP001497497">
    <property type="component" value="Unassembled WGS sequence"/>
</dbReference>
<feature type="compositionally biased region" description="Low complexity" evidence="1">
    <location>
        <begin position="169"/>
        <end position="179"/>
    </location>
</feature>
<organism evidence="2 3">
    <name type="scientific">Lymnaea stagnalis</name>
    <name type="common">Great pond snail</name>
    <name type="synonym">Helix stagnalis</name>
    <dbReference type="NCBI Taxonomy" id="6523"/>
    <lineage>
        <taxon>Eukaryota</taxon>
        <taxon>Metazoa</taxon>
        <taxon>Spiralia</taxon>
        <taxon>Lophotrochozoa</taxon>
        <taxon>Mollusca</taxon>
        <taxon>Gastropoda</taxon>
        <taxon>Heterobranchia</taxon>
        <taxon>Euthyneura</taxon>
        <taxon>Panpulmonata</taxon>
        <taxon>Hygrophila</taxon>
        <taxon>Lymnaeoidea</taxon>
        <taxon>Lymnaeidae</taxon>
        <taxon>Lymnaea</taxon>
    </lineage>
</organism>
<protein>
    <submittedName>
        <fullName evidence="2">Uncharacterized protein</fullName>
    </submittedName>
</protein>
<feature type="region of interest" description="Disordered" evidence="1">
    <location>
        <begin position="56"/>
        <end position="316"/>
    </location>
</feature>
<dbReference type="PANTHER" id="PTHR12198:SF0">
    <property type="entry name" value="HOMEOBOX PROTEIN PROSPERO"/>
    <property type="match status" value="1"/>
</dbReference>
<feature type="region of interest" description="Disordered" evidence="1">
    <location>
        <begin position="657"/>
        <end position="688"/>
    </location>
</feature>
<feature type="region of interest" description="Disordered" evidence="1">
    <location>
        <begin position="732"/>
        <end position="760"/>
    </location>
</feature>
<feature type="compositionally biased region" description="Low complexity" evidence="1">
    <location>
        <begin position="486"/>
        <end position="503"/>
    </location>
</feature>
<sequence>MQSPFGPAVDTSLLLRDILHHKDTFKSQHKGSASSGDSIKDIYSTDCNAEMISPLLHSKSSDMAYNARDNDNDLDNENDDMETATDNNSCGNDEDQSDDLDDRSLDASAQEDGLKMEHGTLSLGESKEAKRAHVENILTSMRQSPHADTMDSSVGVITGDVKRQKRKQPQPQQHESSLLHSEELALQKQIQQLQEQMQAVKRKREEDLSIRGGGDDDDDTEEEGGSKPPSPMNGGEFKRARVEHILSSMRSSTSPRTENGYELGNRVSPGSESGKRQKRKQTQPQQHDNSKSDHKDGGISHKHNNNNHGFSSKNFSANEDVLSHDDTLRDNNPGGLYGGNALFRSNLYRGLGDKDYIPAFHNGFDPNAYRDNLFRHSFFMRPELDPMAALRNVSKALHARTELALLPDVQPKAAPVDLSKIASALKTELVQAVNTAIDNAVSKVFNDKQAPNPDSSMTSESSSQTQQEIHQHHSNHQNHHSHHHQQQQQQQQQQHQQHQPLQQSKHHQSSGLLPHFMHQQQQHHQQMHHHRHQHQQQQQQQQLSSSHASDREAMKETVNISHGEKKSELIVPIAPFSDHLHFLERFGNRLQQEKLSAFEPLHKGESELITPHTGPSMPFHPHFPYYLPTQVLPPLYTGEPEQTEALPLIVNTQKKKRTKVTDTRLGSPRTKPALPQDTTTSSSMDHTDAQRQLAAAFQHFLPPILQTSVAIPNPSLSHASDIARRLIEAPFGDSRIPSPQDHSRNSPQSASDSPHFMSTMHDRCMSFSDDMMEASSQGGSLMISF</sequence>
<evidence type="ECO:0000313" key="3">
    <source>
        <dbReference type="Proteomes" id="UP001497497"/>
    </source>
</evidence>
<feature type="compositionally biased region" description="Polar residues" evidence="1">
    <location>
        <begin position="306"/>
        <end position="316"/>
    </location>
</feature>
<evidence type="ECO:0000313" key="2">
    <source>
        <dbReference type="EMBL" id="CAL1546358.1"/>
    </source>
</evidence>
<dbReference type="GO" id="GO:0000981">
    <property type="term" value="F:DNA-binding transcription factor activity, RNA polymerase II-specific"/>
    <property type="evidence" value="ECO:0007669"/>
    <property type="project" value="TreeGrafter"/>
</dbReference>
<accession>A0AAV2IH00</accession>
<name>A0AAV2IH00_LYMST</name>
<feature type="compositionally biased region" description="Basic residues" evidence="1">
    <location>
        <begin position="472"/>
        <end position="485"/>
    </location>
</feature>
<gene>
    <name evidence="2" type="ORF">GSLYS_00019735001</name>
</gene>
<dbReference type="GO" id="GO:0005634">
    <property type="term" value="C:nucleus"/>
    <property type="evidence" value="ECO:0007669"/>
    <property type="project" value="TreeGrafter"/>
</dbReference>
<feature type="compositionally biased region" description="Acidic residues" evidence="1">
    <location>
        <begin position="92"/>
        <end position="101"/>
    </location>
</feature>
<dbReference type="AlphaFoldDB" id="A0AAV2IH00"/>
<feature type="region of interest" description="Disordered" evidence="1">
    <location>
        <begin position="446"/>
        <end position="561"/>
    </location>
</feature>
<feature type="compositionally biased region" description="Basic and acidic residues" evidence="1">
    <location>
        <begin position="125"/>
        <end position="134"/>
    </location>
</feature>
<feature type="compositionally biased region" description="Low complexity" evidence="1">
    <location>
        <begin position="186"/>
        <end position="198"/>
    </location>
</feature>
<feature type="compositionally biased region" description="Polar residues" evidence="1">
    <location>
        <begin position="248"/>
        <end position="257"/>
    </location>
</feature>
<dbReference type="GO" id="GO:0000978">
    <property type="term" value="F:RNA polymerase II cis-regulatory region sequence-specific DNA binding"/>
    <property type="evidence" value="ECO:0007669"/>
    <property type="project" value="TreeGrafter"/>
</dbReference>
<feature type="compositionally biased region" description="Basic residues" evidence="1">
    <location>
        <begin position="525"/>
        <end position="534"/>
    </location>
</feature>
<keyword evidence="3" id="KW-1185">Reference proteome</keyword>
<comment type="caution">
    <text evidence="2">The sequence shown here is derived from an EMBL/GenBank/DDBJ whole genome shotgun (WGS) entry which is preliminary data.</text>
</comment>
<dbReference type="InterPro" id="IPR039350">
    <property type="entry name" value="Prospero_homeodomain"/>
</dbReference>
<dbReference type="PANTHER" id="PTHR12198">
    <property type="entry name" value="HOMEOBOX PROTEIN PROSPERO/PROX-1/CEH-26"/>
    <property type="match status" value="1"/>
</dbReference>
<feature type="compositionally biased region" description="Basic and acidic residues" evidence="1">
    <location>
        <begin position="288"/>
        <end position="299"/>
    </location>
</feature>
<feature type="compositionally biased region" description="Low complexity" evidence="1">
    <location>
        <begin position="455"/>
        <end position="468"/>
    </location>
</feature>
<proteinExistence type="predicted"/>